<dbReference type="Ensembl" id="ENSORLT00000040839.1">
    <property type="protein sequence ID" value="ENSORLP00000039402.1"/>
    <property type="gene ID" value="ENSORLG00000027963.1"/>
</dbReference>
<name>A0A3B3I5U6_ORYLA</name>
<feature type="compositionally biased region" description="Basic and acidic residues" evidence="1">
    <location>
        <begin position="192"/>
        <end position="206"/>
    </location>
</feature>
<dbReference type="GeneID" id="101167836"/>
<dbReference type="RefSeq" id="XP_011489448.1">
    <property type="nucleotide sequence ID" value="XM_011491146.2"/>
</dbReference>
<organism evidence="2 3">
    <name type="scientific">Oryzias latipes</name>
    <name type="common">Japanese rice fish</name>
    <name type="synonym">Japanese killifish</name>
    <dbReference type="NCBI Taxonomy" id="8090"/>
    <lineage>
        <taxon>Eukaryota</taxon>
        <taxon>Metazoa</taxon>
        <taxon>Chordata</taxon>
        <taxon>Craniata</taxon>
        <taxon>Vertebrata</taxon>
        <taxon>Euteleostomi</taxon>
        <taxon>Actinopterygii</taxon>
        <taxon>Neopterygii</taxon>
        <taxon>Teleostei</taxon>
        <taxon>Neoteleostei</taxon>
        <taxon>Acanthomorphata</taxon>
        <taxon>Ovalentaria</taxon>
        <taxon>Atherinomorphae</taxon>
        <taxon>Beloniformes</taxon>
        <taxon>Adrianichthyidae</taxon>
        <taxon>Oryziinae</taxon>
        <taxon>Oryzias</taxon>
    </lineage>
</organism>
<feature type="region of interest" description="Disordered" evidence="1">
    <location>
        <begin position="118"/>
        <end position="206"/>
    </location>
</feature>
<gene>
    <name evidence="2" type="primary">CCDC59</name>
    <name evidence="2" type="synonym">ccdc59</name>
</gene>
<dbReference type="AlphaFoldDB" id="A0A3B3I5U6"/>
<evidence type="ECO:0000256" key="1">
    <source>
        <dbReference type="SAM" id="MobiDB-lite"/>
    </source>
</evidence>
<dbReference type="Proteomes" id="UP000001038">
    <property type="component" value="Chromosome 23"/>
</dbReference>
<dbReference type="InterPro" id="IPR013730">
    <property type="entry name" value="Fyv7/TAP26"/>
</dbReference>
<proteinExistence type="predicted"/>
<dbReference type="Pfam" id="PF08524">
    <property type="entry name" value="rRNA_processing"/>
    <property type="match status" value="1"/>
</dbReference>
<dbReference type="PANTHER" id="PTHR15657">
    <property type="entry name" value="THYROID TRANSCRIPTION FACTOR 1-ASSOCIATED PROTEIN 26"/>
    <property type="match status" value="1"/>
</dbReference>
<dbReference type="Bgee" id="ENSORLG00000027963">
    <property type="expression patterns" value="Expressed in animal zygote and 14 other cell types or tissues"/>
</dbReference>
<dbReference type="OrthoDB" id="9837699at2759"/>
<dbReference type="PRINTS" id="PR01854">
    <property type="entry name" value="BR22PROTEIN"/>
</dbReference>
<evidence type="ECO:0000313" key="3">
    <source>
        <dbReference type="Proteomes" id="UP000001038"/>
    </source>
</evidence>
<accession>A0A3B3I5U6</accession>
<reference evidence="2" key="3">
    <citation type="submission" date="2025-09" db="UniProtKB">
        <authorList>
            <consortium name="Ensembl"/>
        </authorList>
    </citation>
    <scope>IDENTIFICATION</scope>
    <source>
        <strain evidence="2">Hd-rR</strain>
    </source>
</reference>
<dbReference type="CTD" id="29080"/>
<evidence type="ECO:0000313" key="2">
    <source>
        <dbReference type="Ensembl" id="ENSORLP00000039402.1"/>
    </source>
</evidence>
<dbReference type="OMA" id="TDRYPDH"/>
<keyword evidence="3" id="KW-1185">Reference proteome</keyword>
<feature type="compositionally biased region" description="Basic and acidic residues" evidence="1">
    <location>
        <begin position="176"/>
        <end position="185"/>
    </location>
</feature>
<reference evidence="2" key="2">
    <citation type="submission" date="2025-08" db="UniProtKB">
        <authorList>
            <consortium name="Ensembl"/>
        </authorList>
    </citation>
    <scope>IDENTIFICATION</scope>
    <source>
        <strain evidence="2">Hd-rR</strain>
    </source>
</reference>
<protein>
    <submittedName>
        <fullName evidence="2">Coiled-coil domain containing 59</fullName>
    </submittedName>
</protein>
<dbReference type="PANTHER" id="PTHR15657:SF1">
    <property type="entry name" value="THYROID TRANSCRIPTION FACTOR 1-ASSOCIATED PROTEIN 26"/>
    <property type="match status" value="1"/>
</dbReference>
<dbReference type="GeneTree" id="ENSGT00390000006546"/>
<dbReference type="KEGG" id="ola:101167836"/>
<sequence length="247" mass="29760">MAPVDRKAKNKNFTKKERILKKGKELSVGVKKNRKWIQQHKVFEGSVKEGQGFALKRKQKVKYEYNKLLKKERKRNPDSKMLYKDEYPEHLKHLYMAEEEKLKKEAWENRVNRTKLRKKEQVTKEENEDDEDICGGSELTNSMPVAPEQTENSEKESFPLSNRMKKKLQKKTSYQKTKEEFEKIKEKRRKKKEEYLKNKQQKEEAVKRYKQKKMETFQILSKKTKKGQPNLNLQMEYLLQKIQGTQK</sequence>
<reference evidence="2 3" key="1">
    <citation type="journal article" date="2007" name="Nature">
        <title>The medaka draft genome and insights into vertebrate genome evolution.</title>
        <authorList>
            <person name="Kasahara M."/>
            <person name="Naruse K."/>
            <person name="Sasaki S."/>
            <person name="Nakatani Y."/>
            <person name="Qu W."/>
            <person name="Ahsan B."/>
            <person name="Yamada T."/>
            <person name="Nagayasu Y."/>
            <person name="Doi K."/>
            <person name="Kasai Y."/>
            <person name="Jindo T."/>
            <person name="Kobayashi D."/>
            <person name="Shimada A."/>
            <person name="Toyoda A."/>
            <person name="Kuroki Y."/>
            <person name="Fujiyama A."/>
            <person name="Sasaki T."/>
            <person name="Shimizu A."/>
            <person name="Asakawa S."/>
            <person name="Shimizu N."/>
            <person name="Hashimoto S."/>
            <person name="Yang J."/>
            <person name="Lee Y."/>
            <person name="Matsushima K."/>
            <person name="Sugano S."/>
            <person name="Sakaizumi M."/>
            <person name="Narita T."/>
            <person name="Ohishi K."/>
            <person name="Haga S."/>
            <person name="Ohta F."/>
            <person name="Nomoto H."/>
            <person name="Nogata K."/>
            <person name="Morishita T."/>
            <person name="Endo T."/>
            <person name="Shin-I T."/>
            <person name="Takeda H."/>
            <person name="Morishita S."/>
            <person name="Kohara Y."/>
        </authorList>
    </citation>
    <scope>NUCLEOTIDE SEQUENCE [LARGE SCALE GENOMIC DNA]</scope>
    <source>
        <strain evidence="2 3">Hd-rR</strain>
    </source>
</reference>